<feature type="region of interest" description="Disordered" evidence="1">
    <location>
        <begin position="1"/>
        <end position="55"/>
    </location>
</feature>
<reference evidence="2" key="3">
    <citation type="submission" date="2021-05" db="UniProtKB">
        <authorList>
            <consortium name="EnsemblPlants"/>
        </authorList>
    </citation>
    <scope>IDENTIFICATION</scope>
    <source>
        <strain evidence="2">cv. B73</strain>
    </source>
</reference>
<keyword evidence="3" id="KW-1185">Reference proteome</keyword>
<dbReference type="AlphaFoldDB" id="A0A804LW22"/>
<evidence type="ECO:0000256" key="1">
    <source>
        <dbReference type="SAM" id="MobiDB-lite"/>
    </source>
</evidence>
<protein>
    <submittedName>
        <fullName evidence="2">Uncharacterized protein</fullName>
    </submittedName>
</protein>
<name>A0A804LW22_MAIZE</name>
<reference evidence="3" key="1">
    <citation type="submission" date="2015-12" db="EMBL/GenBank/DDBJ databases">
        <title>Update maize B73 reference genome by single molecule sequencing technologies.</title>
        <authorList>
            <consortium name="Maize Genome Sequencing Project"/>
            <person name="Ware D."/>
        </authorList>
    </citation>
    <scope>NUCLEOTIDE SEQUENCE [LARGE SCALE GENOMIC DNA]</scope>
    <source>
        <strain evidence="3">cv. B73</strain>
    </source>
</reference>
<sequence length="110" mass="12035">MEPSRTSPITTEMKHTTWRPPPPRREPRRAPRPRSRSTCFSHSQRSCDAKAGDWASINQMPSQRVAEGGEIMRSCSAAGNPPGRDAGARPNGEPPWGPSQHGALAVRRSP</sequence>
<evidence type="ECO:0000313" key="2">
    <source>
        <dbReference type="EnsemblPlants" id="Zm00001eb040910_P001"/>
    </source>
</evidence>
<dbReference type="EnsemblPlants" id="Zm00001eb040910_T001">
    <property type="protein sequence ID" value="Zm00001eb040910_P001"/>
    <property type="gene ID" value="Zm00001eb040910"/>
</dbReference>
<reference evidence="2" key="2">
    <citation type="submission" date="2019-07" db="EMBL/GenBank/DDBJ databases">
        <authorList>
            <person name="Seetharam A."/>
            <person name="Woodhouse M."/>
            <person name="Cannon E."/>
        </authorList>
    </citation>
    <scope>NUCLEOTIDE SEQUENCE [LARGE SCALE GENOMIC DNA]</scope>
    <source>
        <strain evidence="2">cv. B73</strain>
    </source>
</reference>
<dbReference type="Gramene" id="Zm00001eb040910_T001">
    <property type="protein sequence ID" value="Zm00001eb040910_P001"/>
    <property type="gene ID" value="Zm00001eb040910"/>
</dbReference>
<accession>A0A804LW22</accession>
<dbReference type="Proteomes" id="UP000007305">
    <property type="component" value="Chromosome 1"/>
</dbReference>
<feature type="compositionally biased region" description="Polar residues" evidence="1">
    <location>
        <begin position="1"/>
        <end position="10"/>
    </location>
</feature>
<dbReference type="InParanoid" id="A0A804LW22"/>
<feature type="region of interest" description="Disordered" evidence="1">
    <location>
        <begin position="72"/>
        <end position="110"/>
    </location>
</feature>
<organism evidence="2 3">
    <name type="scientific">Zea mays</name>
    <name type="common">Maize</name>
    <dbReference type="NCBI Taxonomy" id="4577"/>
    <lineage>
        <taxon>Eukaryota</taxon>
        <taxon>Viridiplantae</taxon>
        <taxon>Streptophyta</taxon>
        <taxon>Embryophyta</taxon>
        <taxon>Tracheophyta</taxon>
        <taxon>Spermatophyta</taxon>
        <taxon>Magnoliopsida</taxon>
        <taxon>Liliopsida</taxon>
        <taxon>Poales</taxon>
        <taxon>Poaceae</taxon>
        <taxon>PACMAD clade</taxon>
        <taxon>Panicoideae</taxon>
        <taxon>Andropogonodae</taxon>
        <taxon>Andropogoneae</taxon>
        <taxon>Tripsacinae</taxon>
        <taxon>Zea</taxon>
    </lineage>
</organism>
<proteinExistence type="predicted"/>
<evidence type="ECO:0000313" key="3">
    <source>
        <dbReference type="Proteomes" id="UP000007305"/>
    </source>
</evidence>